<dbReference type="Proteomes" id="UP000521943">
    <property type="component" value="Unassembled WGS sequence"/>
</dbReference>
<feature type="region of interest" description="Disordered" evidence="4">
    <location>
        <begin position="416"/>
        <end position="455"/>
    </location>
</feature>
<feature type="region of interest" description="Disordered" evidence="4">
    <location>
        <begin position="68"/>
        <end position="125"/>
    </location>
</feature>
<reference evidence="6 7" key="1">
    <citation type="submission" date="2020-07" db="EMBL/GenBank/DDBJ databases">
        <title>Comparative genomics of pyrophilous fungi reveals a link between fire events and developmental genes.</title>
        <authorList>
            <consortium name="DOE Joint Genome Institute"/>
            <person name="Steindorff A.S."/>
            <person name="Carver A."/>
            <person name="Calhoun S."/>
            <person name="Stillman K."/>
            <person name="Liu H."/>
            <person name="Lipzen A."/>
            <person name="Pangilinan J."/>
            <person name="Labutti K."/>
            <person name="Bruns T.D."/>
            <person name="Grigoriev I.V."/>
        </authorList>
    </citation>
    <scope>NUCLEOTIDE SEQUENCE [LARGE SCALE GENOMIC DNA]</scope>
    <source>
        <strain evidence="6 7">CBS 144469</strain>
    </source>
</reference>
<name>A0A8H6LZQ2_9AGAR</name>
<dbReference type="GO" id="GO:0005829">
    <property type="term" value="C:cytosol"/>
    <property type="evidence" value="ECO:0007669"/>
    <property type="project" value="TreeGrafter"/>
</dbReference>
<evidence type="ECO:0000256" key="4">
    <source>
        <dbReference type="SAM" id="MobiDB-lite"/>
    </source>
</evidence>
<sequence length="1314" mass="143245">MSRQDSHQDFEYPAALRPRSDGSRDHPGGVPLAAYPAPSRANTHDDYAIGVTLPLANRNNASSAQIPGIPSFASFTPNHTHRGSSSPPNAQHHHHLSAPSRSSPTAIYHTPSHDASEPHPLTRPLPQQQQLHTPAAAPLLPASNSNTSRATLWWCDLEPWMDEEYARQVCSIMGWDPVNIKVPHAPADAPPGQPPANNPGYCFLTFPSHAHAAAVLAQVNAKGKGGVTMPNSARPFVLNWASSVPAPAGSPTYSGGAGVPATGQQPYQKEYSIFVGDLAPETSNSDLVAVFRNPVLGLRNDREPKFIRPFTSCKSAKIMLDPATGVSRGYGFVRFTDEADQQRALIEMHGLYCLSRPMRISPATAKHKGSGVPGSQFEGPAGSFAKSEQLNSSVTIALPVPSQTASVSAPIAATPSSLSLNSNGATPSTSGSSLGGSNSSTSISSNSNSSMTSAFGSASSAEDAYQIQQNILAQLSKQYGNDPAIIGQGAALSSFYDAKLRQTIEAQRNDPAPRFQVSEEPWRHSSTARTVLGNLIGPNGEQLTSNDPYNTTVFVGGLSPLISEETLRTFFAPFGDIHYVKVPVGKHCGFVQFVRKADAERAIEKMQGFPIGGSRIRLSWGRSQYKAAQAAAQAAQATLQNQYNAGQFGSMTQQQALQLLEKFASQNYQPERGLMGIPEGGEPDSNLNYAAMIASGAVSLGMSREDMGPSFRDEYNGFIPRADIQLRSRTCRTTTPPRPDWTPCPIPPKAYAPGFLPVDSTKERTSPTGLRVSPTSSRPNSASRYGFADVSDPPAPLNRAPGRAEAPISRPSSGQTCVTLGYGDVWSSQDTFKDTQLAGKDTVEGDASKDDLPPAGQRVPRELIHEILTSIRPTFDICSPSVLGASVFTSRQNDFAVYLADMKRFLALRLISRIWNAVMIPLIYQEFVIPTRFPVTRPVLYGHIPSVLPTLINSRITNPYGRVHKLVSFLRDDDGIVDTLVDNMKTLVLYDFCHPFSSSEYADEMQLMTQIIRKFRNSDIKTLHCYGRETYAFRHPAWLGDTLPNLFSTIKNLSFDAVDRKAISNALVALGSAIRYLEIRNRSRLWDADYESLSEASFHLPPEMPNLEVLRLIHISTTLSEFTKLLSRVGTLQSPGGALSSTLQSLACHSAFSRLLDINGIAENLTFLYIGPGLYSMSDAFNVIWRPEIVTEIVRKCVRLISFSYTSIIDESLVDHLPANLASLALALRPSLSPPSHISSYLDALPMFTDLVRRAVERGHRLEKLTILVMDQLQRNPGFWRMSFDEVRDLLRLGRSELEETCLEAEVELAFDLI</sequence>
<feature type="compositionally biased region" description="Polar residues" evidence="4">
    <location>
        <begin position="773"/>
        <end position="783"/>
    </location>
</feature>
<evidence type="ECO:0000256" key="2">
    <source>
        <dbReference type="ARBA" id="ARBA00022884"/>
    </source>
</evidence>
<feature type="domain" description="RRM" evidence="5">
    <location>
        <begin position="551"/>
        <end position="623"/>
    </location>
</feature>
<dbReference type="EMBL" id="JACGCI010000067">
    <property type="protein sequence ID" value="KAF6748925.1"/>
    <property type="molecule type" value="Genomic_DNA"/>
</dbReference>
<feature type="region of interest" description="Disordered" evidence="4">
    <location>
        <begin position="1"/>
        <end position="41"/>
    </location>
</feature>
<keyword evidence="7" id="KW-1185">Reference proteome</keyword>
<feature type="region of interest" description="Disordered" evidence="4">
    <location>
        <begin position="364"/>
        <end position="384"/>
    </location>
</feature>
<dbReference type="GO" id="GO:0003729">
    <property type="term" value="F:mRNA binding"/>
    <property type="evidence" value="ECO:0007669"/>
    <property type="project" value="InterPro"/>
</dbReference>
<dbReference type="Gene3D" id="3.30.70.330">
    <property type="match status" value="3"/>
</dbReference>
<feature type="region of interest" description="Disordered" evidence="4">
    <location>
        <begin position="752"/>
        <end position="815"/>
    </location>
</feature>
<evidence type="ECO:0000256" key="1">
    <source>
        <dbReference type="ARBA" id="ARBA00022737"/>
    </source>
</evidence>
<dbReference type="SMART" id="SM00360">
    <property type="entry name" value="RRM"/>
    <property type="match status" value="2"/>
</dbReference>
<dbReference type="InterPro" id="IPR000504">
    <property type="entry name" value="RRM_dom"/>
</dbReference>
<dbReference type="PANTHER" id="PTHR47640">
    <property type="entry name" value="TRNA SELENOCYSTEINE 1-ASSOCIATED PROTEIN 1-RELATED-RELATED"/>
    <property type="match status" value="1"/>
</dbReference>
<dbReference type="InterPro" id="IPR012677">
    <property type="entry name" value="Nucleotide-bd_a/b_plait_sf"/>
</dbReference>
<feature type="compositionally biased region" description="Polar residues" evidence="4">
    <location>
        <begin position="73"/>
        <end position="89"/>
    </location>
</feature>
<dbReference type="InterPro" id="IPR035979">
    <property type="entry name" value="RBD_domain_sf"/>
</dbReference>
<keyword evidence="1" id="KW-0677">Repeat</keyword>
<evidence type="ECO:0000259" key="5">
    <source>
        <dbReference type="PROSITE" id="PS50102"/>
    </source>
</evidence>
<dbReference type="InterPro" id="IPR050825">
    <property type="entry name" value="RBM42_RBP45_47-like"/>
</dbReference>
<dbReference type="CDD" id="cd12611">
    <property type="entry name" value="RRM1_NGR1_NAM8_like"/>
    <property type="match status" value="1"/>
</dbReference>
<dbReference type="OrthoDB" id="446113at2759"/>
<dbReference type="CDD" id="cd12346">
    <property type="entry name" value="RRM3_NGR1_NAM8_like"/>
    <property type="match status" value="1"/>
</dbReference>
<organism evidence="6 7">
    <name type="scientific">Ephemerocybe angulata</name>
    <dbReference type="NCBI Taxonomy" id="980116"/>
    <lineage>
        <taxon>Eukaryota</taxon>
        <taxon>Fungi</taxon>
        <taxon>Dikarya</taxon>
        <taxon>Basidiomycota</taxon>
        <taxon>Agaricomycotina</taxon>
        <taxon>Agaricomycetes</taxon>
        <taxon>Agaricomycetidae</taxon>
        <taxon>Agaricales</taxon>
        <taxon>Agaricineae</taxon>
        <taxon>Psathyrellaceae</taxon>
        <taxon>Ephemerocybe</taxon>
    </lineage>
</organism>
<protein>
    <recommendedName>
        <fullName evidence="5">RRM domain-containing protein</fullName>
    </recommendedName>
</protein>
<dbReference type="PROSITE" id="PS50102">
    <property type="entry name" value="RRM"/>
    <property type="match status" value="2"/>
</dbReference>
<comment type="caution">
    <text evidence="6">The sequence shown here is derived from an EMBL/GenBank/DDBJ whole genome shotgun (WGS) entry which is preliminary data.</text>
</comment>
<feature type="domain" description="RRM" evidence="5">
    <location>
        <begin position="271"/>
        <end position="365"/>
    </location>
</feature>
<evidence type="ECO:0000256" key="3">
    <source>
        <dbReference type="PROSITE-ProRule" id="PRU00176"/>
    </source>
</evidence>
<dbReference type="SUPFAM" id="SSF54928">
    <property type="entry name" value="RNA-binding domain, RBD"/>
    <property type="match status" value="2"/>
</dbReference>
<feature type="compositionally biased region" description="Low complexity" evidence="4">
    <location>
        <begin position="425"/>
        <end position="455"/>
    </location>
</feature>
<evidence type="ECO:0000313" key="7">
    <source>
        <dbReference type="Proteomes" id="UP000521943"/>
    </source>
</evidence>
<evidence type="ECO:0000313" key="6">
    <source>
        <dbReference type="EMBL" id="KAF6748925.1"/>
    </source>
</evidence>
<dbReference type="Pfam" id="PF00076">
    <property type="entry name" value="RRM_1"/>
    <property type="match status" value="2"/>
</dbReference>
<accession>A0A8H6LZQ2</accession>
<feature type="compositionally biased region" description="Basic and acidic residues" evidence="4">
    <location>
        <begin position="1"/>
        <end position="10"/>
    </location>
</feature>
<dbReference type="PANTHER" id="PTHR47640:SF10">
    <property type="entry name" value="TRNA SELENOCYSTEINE 1-ASSOCIATED PROTEIN 1-RELATED"/>
    <property type="match status" value="1"/>
</dbReference>
<feature type="compositionally biased region" description="Basic and acidic residues" evidence="4">
    <location>
        <begin position="18"/>
        <end position="27"/>
    </location>
</feature>
<keyword evidence="2 3" id="KW-0694">RNA-binding</keyword>
<gene>
    <name evidence="6" type="ORF">DFP72DRAFT_1073758</name>
</gene>
<proteinExistence type="predicted"/>